<dbReference type="Proteomes" id="UP000494040">
    <property type="component" value="Unassembled WGS sequence"/>
</dbReference>
<sequence>MKYLVFTLTLVFFAVAEETLDDKGLVKELQTLQKAVPGLPGLPDLLAGLPSIDEGEEALKEKCMKTGNNETYEKAVEANSEFQACVKSLVNVEVMMKEIKEAKPTGDLDSVFRKYCQKTPTLRECISNFTDAMAPCLDPNEIAGKNIALNLSDSLMKFICHNDGDRIALFIAEGGQECLESNVKYVQSCWNESFVGTDLNTTNPNSIDLLLDEEKCSKMNQVQNCIVKHLEKCSEPTPANVINSMFEFVKKKSPCYQYDTDSSSLVTSSVHYIVFFVFVSYLFN</sequence>
<evidence type="ECO:0000313" key="2">
    <source>
        <dbReference type="EnsemblMetazoa" id="XP_014241796.1"/>
    </source>
</evidence>
<dbReference type="PANTHER" id="PTHR20997:SF2">
    <property type="entry name" value="EG:BACR42I17.2 PROTEIN-RELATED"/>
    <property type="match status" value="1"/>
</dbReference>
<dbReference type="GeneID" id="106662302"/>
<organism evidence="2 3">
    <name type="scientific">Cimex lectularius</name>
    <name type="common">Bed bug</name>
    <name type="synonym">Acanthia lectularia</name>
    <dbReference type="NCBI Taxonomy" id="79782"/>
    <lineage>
        <taxon>Eukaryota</taxon>
        <taxon>Metazoa</taxon>
        <taxon>Ecdysozoa</taxon>
        <taxon>Arthropoda</taxon>
        <taxon>Hexapoda</taxon>
        <taxon>Insecta</taxon>
        <taxon>Pterygota</taxon>
        <taxon>Neoptera</taxon>
        <taxon>Paraneoptera</taxon>
        <taxon>Hemiptera</taxon>
        <taxon>Heteroptera</taxon>
        <taxon>Panheteroptera</taxon>
        <taxon>Cimicomorpha</taxon>
        <taxon>Cimicidae</taxon>
        <taxon>Cimex</taxon>
    </lineage>
</organism>
<evidence type="ECO:0008006" key="4">
    <source>
        <dbReference type="Google" id="ProtNLM"/>
    </source>
</evidence>
<evidence type="ECO:0000256" key="1">
    <source>
        <dbReference type="SAM" id="SignalP"/>
    </source>
</evidence>
<name>A0A8I6RAX8_CIMLE</name>
<proteinExistence type="predicted"/>
<reference evidence="2" key="1">
    <citation type="submission" date="2022-01" db="UniProtKB">
        <authorList>
            <consortium name="EnsemblMetazoa"/>
        </authorList>
    </citation>
    <scope>IDENTIFICATION</scope>
</reference>
<dbReference type="EnsemblMetazoa" id="XM_014386310.2">
    <property type="protein sequence ID" value="XP_014241796.1"/>
    <property type="gene ID" value="LOC106662302"/>
</dbReference>
<dbReference type="PANTHER" id="PTHR20997">
    <property type="entry name" value="EG:BACR42I17.2 PROTEIN-RELATED"/>
    <property type="match status" value="1"/>
</dbReference>
<feature type="signal peptide" evidence="1">
    <location>
        <begin position="1"/>
        <end position="16"/>
    </location>
</feature>
<dbReference type="KEGG" id="clec:106662302"/>
<dbReference type="OMA" id="NCMVREL"/>
<dbReference type="InterPro" id="IPR009832">
    <property type="entry name" value="DUF1397"/>
</dbReference>
<dbReference type="Pfam" id="PF07165">
    <property type="entry name" value="DUF1397"/>
    <property type="match status" value="1"/>
</dbReference>
<keyword evidence="1" id="KW-0732">Signal</keyword>
<evidence type="ECO:0000313" key="3">
    <source>
        <dbReference type="Proteomes" id="UP000494040"/>
    </source>
</evidence>
<dbReference type="OrthoDB" id="6512861at2759"/>
<protein>
    <recommendedName>
        <fullName evidence="4">27 kDa hemolymph protein</fullName>
    </recommendedName>
</protein>
<feature type="chain" id="PRO_5035306845" description="27 kDa hemolymph protein" evidence="1">
    <location>
        <begin position="17"/>
        <end position="284"/>
    </location>
</feature>
<keyword evidence="3" id="KW-1185">Reference proteome</keyword>
<accession>A0A8I6RAX8</accession>
<dbReference type="RefSeq" id="XP_014241796.1">
    <property type="nucleotide sequence ID" value="XM_014386310.2"/>
</dbReference>
<dbReference type="AlphaFoldDB" id="A0A8I6RAX8"/>